<protein>
    <recommendedName>
        <fullName evidence="3">E3 ubiquitin-protein ligase ARI7</fullName>
    </recommendedName>
</protein>
<accession>A0A2G2Y527</accession>
<keyword evidence="2" id="KW-1185">Reference proteome</keyword>
<reference evidence="1 2" key="2">
    <citation type="journal article" date="2017" name="Genome Biol.">
        <title>New reference genome sequences of hot pepper reveal the massive evolution of plant disease-resistance genes by retroduplication.</title>
        <authorList>
            <person name="Kim S."/>
            <person name="Park J."/>
            <person name="Yeom S.I."/>
            <person name="Kim Y.M."/>
            <person name="Seo E."/>
            <person name="Kim K.T."/>
            <person name="Kim M.S."/>
            <person name="Lee J.M."/>
            <person name="Cheong K."/>
            <person name="Shin H.S."/>
            <person name="Kim S.B."/>
            <person name="Han K."/>
            <person name="Lee J."/>
            <person name="Park M."/>
            <person name="Lee H.A."/>
            <person name="Lee H.Y."/>
            <person name="Lee Y."/>
            <person name="Oh S."/>
            <person name="Lee J.H."/>
            <person name="Choi E."/>
            <person name="Choi E."/>
            <person name="Lee S.E."/>
            <person name="Jeon J."/>
            <person name="Kim H."/>
            <person name="Choi G."/>
            <person name="Song H."/>
            <person name="Lee J."/>
            <person name="Lee S.C."/>
            <person name="Kwon J.K."/>
            <person name="Lee H.Y."/>
            <person name="Koo N."/>
            <person name="Hong Y."/>
            <person name="Kim R.W."/>
            <person name="Kang W.H."/>
            <person name="Huh J.H."/>
            <person name="Kang B.C."/>
            <person name="Yang T.J."/>
            <person name="Lee Y.H."/>
            <person name="Bennetzen J.L."/>
            <person name="Choi D."/>
        </authorList>
    </citation>
    <scope>NUCLEOTIDE SEQUENCE [LARGE SCALE GENOMIC DNA]</scope>
    <source>
        <strain evidence="2">cv. CM334</strain>
    </source>
</reference>
<dbReference type="EMBL" id="AYRZ02000012">
    <property type="protein sequence ID" value="PHT64866.1"/>
    <property type="molecule type" value="Genomic_DNA"/>
</dbReference>
<name>A0A2G2Y527_CAPAN</name>
<evidence type="ECO:0008006" key="3">
    <source>
        <dbReference type="Google" id="ProtNLM"/>
    </source>
</evidence>
<sequence length="189" mass="22064">MSNEKSKQKALKDLNEMKENRLKKLSELHSLQESELKFTIQAWEQIVECRRVLKWTYAYGFYLPEKEKAKKQFFECLQGQSEADLERLHECAQKELLDHLGFNKKLDYTEQGSYKNFVLFCIKLVGLTEVTGNYFDKLVIALENGLEDRFQGKFVGVEDDVEGQVHAIVDKKTDGYTIVYCSKDIEEVE</sequence>
<dbReference type="Proteomes" id="UP000222542">
    <property type="component" value="Unassembled WGS sequence"/>
</dbReference>
<comment type="caution">
    <text evidence="1">The sequence shown here is derived from an EMBL/GenBank/DDBJ whole genome shotgun (WGS) entry which is preliminary data.</text>
</comment>
<evidence type="ECO:0000313" key="2">
    <source>
        <dbReference type="Proteomes" id="UP000222542"/>
    </source>
</evidence>
<dbReference type="Gramene" id="PHT64866">
    <property type="protein sequence ID" value="PHT64866"/>
    <property type="gene ID" value="T459_29291"/>
</dbReference>
<dbReference type="AlphaFoldDB" id="A0A2G2Y527"/>
<dbReference type="Gene3D" id="1.20.120.1750">
    <property type="match status" value="1"/>
</dbReference>
<proteinExistence type="predicted"/>
<gene>
    <name evidence="1" type="ORF">T459_29291</name>
</gene>
<dbReference type="OMA" id="HECAQKE"/>
<evidence type="ECO:0000313" key="1">
    <source>
        <dbReference type="EMBL" id="PHT64866.1"/>
    </source>
</evidence>
<reference evidence="1 2" key="1">
    <citation type="journal article" date="2014" name="Nat. Genet.">
        <title>Genome sequence of the hot pepper provides insights into the evolution of pungency in Capsicum species.</title>
        <authorList>
            <person name="Kim S."/>
            <person name="Park M."/>
            <person name="Yeom S.I."/>
            <person name="Kim Y.M."/>
            <person name="Lee J.M."/>
            <person name="Lee H.A."/>
            <person name="Seo E."/>
            <person name="Choi J."/>
            <person name="Cheong K."/>
            <person name="Kim K.T."/>
            <person name="Jung K."/>
            <person name="Lee G.W."/>
            <person name="Oh S.K."/>
            <person name="Bae C."/>
            <person name="Kim S.B."/>
            <person name="Lee H.Y."/>
            <person name="Kim S.Y."/>
            <person name="Kim M.S."/>
            <person name="Kang B.C."/>
            <person name="Jo Y.D."/>
            <person name="Yang H.B."/>
            <person name="Jeong H.J."/>
            <person name="Kang W.H."/>
            <person name="Kwon J.K."/>
            <person name="Shin C."/>
            <person name="Lim J.Y."/>
            <person name="Park J.H."/>
            <person name="Huh J.H."/>
            <person name="Kim J.S."/>
            <person name="Kim B.D."/>
            <person name="Cohen O."/>
            <person name="Paran I."/>
            <person name="Suh M.C."/>
            <person name="Lee S.B."/>
            <person name="Kim Y.K."/>
            <person name="Shin Y."/>
            <person name="Noh S.J."/>
            <person name="Park J."/>
            <person name="Seo Y.S."/>
            <person name="Kwon S.Y."/>
            <person name="Kim H.A."/>
            <person name="Park J.M."/>
            <person name="Kim H.J."/>
            <person name="Choi S.B."/>
            <person name="Bosland P.W."/>
            <person name="Reeves G."/>
            <person name="Jo S.H."/>
            <person name="Lee B.W."/>
            <person name="Cho H.T."/>
            <person name="Choi H.S."/>
            <person name="Lee M.S."/>
            <person name="Yu Y."/>
            <person name="Do Choi Y."/>
            <person name="Park B.S."/>
            <person name="van Deynze A."/>
            <person name="Ashrafi H."/>
            <person name="Hill T."/>
            <person name="Kim W.T."/>
            <person name="Pai H.S."/>
            <person name="Ahn H.K."/>
            <person name="Yeam I."/>
            <person name="Giovannoni J.J."/>
            <person name="Rose J.K."/>
            <person name="Sorensen I."/>
            <person name="Lee S.J."/>
            <person name="Kim R.W."/>
            <person name="Choi I.Y."/>
            <person name="Choi B.S."/>
            <person name="Lim J.S."/>
            <person name="Lee Y.H."/>
            <person name="Choi D."/>
        </authorList>
    </citation>
    <scope>NUCLEOTIDE SEQUENCE [LARGE SCALE GENOMIC DNA]</scope>
    <source>
        <strain evidence="2">cv. CM334</strain>
    </source>
</reference>
<organism evidence="1 2">
    <name type="scientific">Capsicum annuum</name>
    <name type="common">Capsicum pepper</name>
    <dbReference type="NCBI Taxonomy" id="4072"/>
    <lineage>
        <taxon>Eukaryota</taxon>
        <taxon>Viridiplantae</taxon>
        <taxon>Streptophyta</taxon>
        <taxon>Embryophyta</taxon>
        <taxon>Tracheophyta</taxon>
        <taxon>Spermatophyta</taxon>
        <taxon>Magnoliopsida</taxon>
        <taxon>eudicotyledons</taxon>
        <taxon>Gunneridae</taxon>
        <taxon>Pentapetalae</taxon>
        <taxon>asterids</taxon>
        <taxon>lamiids</taxon>
        <taxon>Solanales</taxon>
        <taxon>Solanaceae</taxon>
        <taxon>Solanoideae</taxon>
        <taxon>Capsiceae</taxon>
        <taxon>Capsicum</taxon>
    </lineage>
</organism>
<dbReference type="STRING" id="4072.A0A2G2Y527"/>